<dbReference type="Proteomes" id="UP001060085">
    <property type="component" value="Linkage Group LG05"/>
</dbReference>
<accession>A0ACC0ARJ0</accession>
<protein>
    <submittedName>
        <fullName evidence="1">Uncharacterized protein</fullName>
    </submittedName>
</protein>
<keyword evidence="2" id="KW-1185">Reference proteome</keyword>
<proteinExistence type="predicted"/>
<evidence type="ECO:0000313" key="2">
    <source>
        <dbReference type="Proteomes" id="UP001060085"/>
    </source>
</evidence>
<evidence type="ECO:0000313" key="1">
    <source>
        <dbReference type="EMBL" id="KAI5663490.1"/>
    </source>
</evidence>
<dbReference type="EMBL" id="CM044705">
    <property type="protein sequence ID" value="KAI5663490.1"/>
    <property type="molecule type" value="Genomic_DNA"/>
</dbReference>
<comment type="caution">
    <text evidence="1">The sequence shown here is derived from an EMBL/GenBank/DDBJ whole genome shotgun (WGS) entry which is preliminary data.</text>
</comment>
<sequence length="268" mass="30176">MLCRRHINQNVLTKLTEMIKDEEVASRFVNGSCHKLLNETDEAYLKKLDILKTKWHNRPDFLDYLFNTWLNPMAHKFVKVWTSQVLHFGVETINRAESEYSVLKLWLSKCHGNFDTMFLNIDSLIEELGSDHPCSQKKDIDSKMRDLAFLLDQISTGPMSKVTDTKGRRKTNSIKRDKSYWEHMSITHRKIQKSSGSSSGSGPGSSSGSGLGSRGRGRPPRAPGGRGRWRSSGRSSLSSLSSVIDPSTGSTFPCIEALPSFVYAFIEN</sequence>
<gene>
    <name evidence="1" type="ORF">M9H77_22813</name>
</gene>
<organism evidence="1 2">
    <name type="scientific">Catharanthus roseus</name>
    <name type="common">Madagascar periwinkle</name>
    <name type="synonym">Vinca rosea</name>
    <dbReference type="NCBI Taxonomy" id="4058"/>
    <lineage>
        <taxon>Eukaryota</taxon>
        <taxon>Viridiplantae</taxon>
        <taxon>Streptophyta</taxon>
        <taxon>Embryophyta</taxon>
        <taxon>Tracheophyta</taxon>
        <taxon>Spermatophyta</taxon>
        <taxon>Magnoliopsida</taxon>
        <taxon>eudicotyledons</taxon>
        <taxon>Gunneridae</taxon>
        <taxon>Pentapetalae</taxon>
        <taxon>asterids</taxon>
        <taxon>lamiids</taxon>
        <taxon>Gentianales</taxon>
        <taxon>Apocynaceae</taxon>
        <taxon>Rauvolfioideae</taxon>
        <taxon>Vinceae</taxon>
        <taxon>Catharanthinae</taxon>
        <taxon>Catharanthus</taxon>
    </lineage>
</organism>
<name>A0ACC0ARJ0_CATRO</name>
<reference evidence="2" key="1">
    <citation type="journal article" date="2023" name="Nat. Plants">
        <title>Single-cell RNA sequencing provides a high-resolution roadmap for understanding the multicellular compartmentation of specialized metabolism.</title>
        <authorList>
            <person name="Sun S."/>
            <person name="Shen X."/>
            <person name="Li Y."/>
            <person name="Li Y."/>
            <person name="Wang S."/>
            <person name="Li R."/>
            <person name="Zhang H."/>
            <person name="Shen G."/>
            <person name="Guo B."/>
            <person name="Wei J."/>
            <person name="Xu J."/>
            <person name="St-Pierre B."/>
            <person name="Chen S."/>
            <person name="Sun C."/>
        </authorList>
    </citation>
    <scope>NUCLEOTIDE SEQUENCE [LARGE SCALE GENOMIC DNA]</scope>
</reference>